<dbReference type="HOGENOM" id="CLU_074824_1_1_6"/>
<dbReference type="AlphaFoldDB" id="F6DA93"/>
<dbReference type="InterPro" id="IPR010836">
    <property type="entry name" value="SapC"/>
</dbReference>
<dbReference type="EMBL" id="CP002776">
    <property type="protein sequence ID" value="AEG31059.1"/>
    <property type="molecule type" value="Genomic_DNA"/>
</dbReference>
<dbReference type="eggNOG" id="COG1262">
    <property type="taxonomic scope" value="Bacteria"/>
</dbReference>
<dbReference type="KEGG" id="tcy:Thicy_0283"/>
<protein>
    <submittedName>
        <fullName evidence="1">SapC family protein</fullName>
    </submittedName>
</protein>
<organism evidence="1 2">
    <name type="scientific">Thiomicrospira cyclica (strain DSM 14477 / JCM 11371 / ALM1)</name>
    <name type="common">Thioalkalimicrobium cyclicum</name>
    <dbReference type="NCBI Taxonomy" id="717773"/>
    <lineage>
        <taxon>Bacteria</taxon>
        <taxon>Pseudomonadati</taxon>
        <taxon>Pseudomonadota</taxon>
        <taxon>Gammaproteobacteria</taxon>
        <taxon>Thiotrichales</taxon>
        <taxon>Piscirickettsiaceae</taxon>
        <taxon>Thiomicrospira</taxon>
    </lineage>
</organism>
<accession>F6DA93</accession>
<evidence type="ECO:0000313" key="1">
    <source>
        <dbReference type="EMBL" id="AEG31059.1"/>
    </source>
</evidence>
<dbReference type="RefSeq" id="WP_013834842.1">
    <property type="nucleotide sequence ID" value="NC_015581.1"/>
</dbReference>
<reference evidence="1 2" key="1">
    <citation type="submission" date="2011-05" db="EMBL/GenBank/DDBJ databases">
        <title>Complete sequence of Thioalkalimicrobium cyclicum ALM1.</title>
        <authorList>
            <consortium name="US DOE Joint Genome Institute"/>
            <person name="Lucas S."/>
            <person name="Han J."/>
            <person name="Lapidus A."/>
            <person name="Cheng J.-F."/>
            <person name="Goodwin L."/>
            <person name="Pitluck S."/>
            <person name="Peters L."/>
            <person name="Mikhailova N."/>
            <person name="Davenport K."/>
            <person name="Han C."/>
            <person name="Tapia R."/>
            <person name="Land M."/>
            <person name="Hauser L."/>
            <person name="Kyrpides N."/>
            <person name="Ivanova N."/>
            <person name="Pagani I."/>
            <person name="Kappler U."/>
            <person name="Woyke T."/>
        </authorList>
    </citation>
    <scope>NUCLEOTIDE SEQUENCE [LARGE SCALE GENOMIC DNA]</scope>
    <source>
        <strain evidence="2">DSM 14477 / JCM 11371 / ALM1</strain>
    </source>
</reference>
<dbReference type="Pfam" id="PF07277">
    <property type="entry name" value="SapC"/>
    <property type="match status" value="1"/>
</dbReference>
<proteinExistence type="predicted"/>
<evidence type="ECO:0000313" key="2">
    <source>
        <dbReference type="Proteomes" id="UP000009232"/>
    </source>
</evidence>
<dbReference type="OrthoDB" id="9806524at2"/>
<name>F6DA93_THICA</name>
<keyword evidence="2" id="KW-1185">Reference proteome</keyword>
<sequence>MKTLMFYNNVQPLNKETHKNLRLEFLDKPNFAFASETNSVMIALTELPLISKHYVTAFAALGNPEAEGEQQYALACVLGMRDNENVYVGQDGEWSSPYIPAFVRRYPFVIAENEDQFTVCIDQDFPQFNDKKGEPLFSEAGEPTELLQRNIDFLQAFQRDALATQNFIATLKELDLLEQASSTMQLNSGETLQLNGLYLINEKKLNELSAEQVKNLMTQGYLGLIYAHLLSLNNFNDLMDRMAGKLNNAKPAETSAAAKQKAPAKH</sequence>
<gene>
    <name evidence="1" type="ordered locus">Thicy_0283</name>
</gene>
<dbReference type="STRING" id="717773.Thicy_0283"/>
<dbReference type="Proteomes" id="UP000009232">
    <property type="component" value="Chromosome"/>
</dbReference>